<dbReference type="Proteomes" id="UP001177021">
    <property type="component" value="Unassembled WGS sequence"/>
</dbReference>
<name>A0ACB0M9Y3_TRIPR</name>
<comment type="caution">
    <text evidence="1">The sequence shown here is derived from an EMBL/GenBank/DDBJ whole genome shotgun (WGS) entry which is preliminary data.</text>
</comment>
<keyword evidence="2" id="KW-1185">Reference proteome</keyword>
<reference evidence="1" key="1">
    <citation type="submission" date="2023-10" db="EMBL/GenBank/DDBJ databases">
        <authorList>
            <person name="Rodriguez Cubillos JULIANA M."/>
            <person name="De Vega J."/>
        </authorList>
    </citation>
    <scope>NUCLEOTIDE SEQUENCE</scope>
</reference>
<gene>
    <name evidence="1" type="ORF">MILVUS5_LOCUS39759</name>
</gene>
<sequence>MRLKGMDMLIPGRFLEFYKTIDLSSNFLTQGIPVEFGKLVELHSLNLSGNQLVGSIPSRVIPNCWTYGTNMIILNLANNNLKGEIPKLSLRILDLSENQLKGEIPRCVFPAMATDESINEKSYMEFLTIKESFSIYLYEKKSFYGGQFANLKIIDLSSNLLTHGIPVAIGKLVELQVLNLSRNQLVGSIPSNIGEMQSLEFLDLSMNHLSCAIPTSMANIDRLVMLDLSYNTLSGKIPIGTRLQAFDGSSFEGNPHLCGEQLDKACPRNNMPISVF</sequence>
<accession>A0ACB0M9Y3</accession>
<dbReference type="EMBL" id="CASHSV030000823">
    <property type="protein sequence ID" value="CAJ2677199.1"/>
    <property type="molecule type" value="Genomic_DNA"/>
</dbReference>
<proteinExistence type="predicted"/>
<protein>
    <submittedName>
        <fullName evidence="1">Uncharacterized protein</fullName>
    </submittedName>
</protein>
<evidence type="ECO:0000313" key="1">
    <source>
        <dbReference type="EMBL" id="CAJ2677199.1"/>
    </source>
</evidence>
<organism evidence="1 2">
    <name type="scientific">Trifolium pratense</name>
    <name type="common">Red clover</name>
    <dbReference type="NCBI Taxonomy" id="57577"/>
    <lineage>
        <taxon>Eukaryota</taxon>
        <taxon>Viridiplantae</taxon>
        <taxon>Streptophyta</taxon>
        <taxon>Embryophyta</taxon>
        <taxon>Tracheophyta</taxon>
        <taxon>Spermatophyta</taxon>
        <taxon>Magnoliopsida</taxon>
        <taxon>eudicotyledons</taxon>
        <taxon>Gunneridae</taxon>
        <taxon>Pentapetalae</taxon>
        <taxon>rosids</taxon>
        <taxon>fabids</taxon>
        <taxon>Fabales</taxon>
        <taxon>Fabaceae</taxon>
        <taxon>Papilionoideae</taxon>
        <taxon>50 kb inversion clade</taxon>
        <taxon>NPAAA clade</taxon>
        <taxon>Hologalegina</taxon>
        <taxon>IRL clade</taxon>
        <taxon>Trifolieae</taxon>
        <taxon>Trifolium</taxon>
    </lineage>
</organism>
<evidence type="ECO:0000313" key="2">
    <source>
        <dbReference type="Proteomes" id="UP001177021"/>
    </source>
</evidence>